<organism evidence="1">
    <name type="scientific">Brassica oleracea</name>
    <name type="common">Wild cabbage</name>
    <dbReference type="NCBI Taxonomy" id="3712"/>
    <lineage>
        <taxon>Eukaryota</taxon>
        <taxon>Viridiplantae</taxon>
        <taxon>Streptophyta</taxon>
        <taxon>Embryophyta</taxon>
        <taxon>Tracheophyta</taxon>
        <taxon>Spermatophyta</taxon>
        <taxon>Magnoliopsida</taxon>
        <taxon>eudicotyledons</taxon>
        <taxon>Gunneridae</taxon>
        <taxon>Pentapetalae</taxon>
        <taxon>rosids</taxon>
        <taxon>malvids</taxon>
        <taxon>Brassicales</taxon>
        <taxon>Brassicaceae</taxon>
        <taxon>Brassiceae</taxon>
        <taxon>Brassica</taxon>
    </lineage>
</organism>
<proteinExistence type="predicted"/>
<protein>
    <submittedName>
        <fullName evidence="1">Uncharacterized protein</fullName>
    </submittedName>
</protein>
<accession>A0A3P6AYQ0</accession>
<dbReference type="EMBL" id="LR031872">
    <property type="protein sequence ID" value="VDC92074.1"/>
    <property type="molecule type" value="Genomic_DNA"/>
</dbReference>
<evidence type="ECO:0000313" key="1">
    <source>
        <dbReference type="EMBL" id="VDC92074.1"/>
    </source>
</evidence>
<name>A0A3P6AYQ0_BRAOL</name>
<sequence length="54" mass="6109">MVILRSVVSEKSTSNLVFRRQLAPRDWNSLMIMNVSSVSTSLVVITDLRTTLRS</sequence>
<dbReference type="AlphaFoldDB" id="A0A3P6AYQ0"/>
<reference evidence="1" key="1">
    <citation type="submission" date="2018-11" db="EMBL/GenBank/DDBJ databases">
        <authorList>
            <consortium name="Genoscope - CEA"/>
            <person name="William W."/>
        </authorList>
    </citation>
    <scope>NUCLEOTIDE SEQUENCE</scope>
</reference>
<gene>
    <name evidence="1" type="ORF">BOLC3T16156H</name>
</gene>